<gene>
    <name evidence="2" type="ORF">BGX16_1585</name>
</gene>
<comment type="caution">
    <text evidence="2">The sequence shown here is derived from an EMBL/GenBank/DDBJ whole genome shotgun (WGS) entry which is preliminary data.</text>
</comment>
<dbReference type="AlphaFoldDB" id="A0A2M9A7A4"/>
<accession>A0A2M9A7A4</accession>
<dbReference type="InterPro" id="IPR010106">
    <property type="entry name" value="RpnA"/>
</dbReference>
<dbReference type="NCBIfam" id="TIGR01784">
    <property type="entry name" value="T_den_put_tspse"/>
    <property type="match status" value="1"/>
</dbReference>
<keyword evidence="3" id="KW-1185">Reference proteome</keyword>
<evidence type="ECO:0000313" key="2">
    <source>
        <dbReference type="EMBL" id="PJJ41601.1"/>
    </source>
</evidence>
<evidence type="ECO:0000313" key="3">
    <source>
        <dbReference type="Proteomes" id="UP000231134"/>
    </source>
</evidence>
<organism evidence="2 3">
    <name type="scientific">Hallerella succinigenes</name>
    <dbReference type="NCBI Taxonomy" id="1896222"/>
    <lineage>
        <taxon>Bacteria</taxon>
        <taxon>Pseudomonadati</taxon>
        <taxon>Fibrobacterota</taxon>
        <taxon>Fibrobacteria</taxon>
        <taxon>Fibrobacterales</taxon>
        <taxon>Fibrobacteraceae</taxon>
        <taxon>Hallerella</taxon>
    </lineage>
</organism>
<feature type="region of interest" description="Disordered" evidence="1">
    <location>
        <begin position="272"/>
        <end position="294"/>
    </location>
</feature>
<proteinExistence type="predicted"/>
<sequence length="325" mass="37712">MVKNEKMSEIREFFSGHTYLDPTYDPAFKEFFGDEETLKSFLNGLLHLEGDNRIRRLTFKFEEEIRFRTPYPKNLTFDIFATSENGRFFDIEMQKANHAFFIDRAILYNAFLTIRAKQEMERSPEYMALGFDEQRKRRYELPDTVSIWICNFDLPETGGEAIDRWNVYSKNALRRGNAEPVSPKNSYIIVNLPRFTKSADKLERPEEKWLYLLKNAGSSEALPDFGHGIFDSALERIKVDYVKDDFLSVQEKAMIAQEEIDCRIAEGRIDARKEGREEGRAEGRKEGRAEGHKDGLADGISIFESLGVSRELLDKARQIAAEKQK</sequence>
<dbReference type="OrthoDB" id="9769413at2"/>
<reference evidence="2 3" key="1">
    <citation type="submission" date="2017-11" db="EMBL/GenBank/DDBJ databases">
        <title>Animal gut microbial communities from fecal samples from Wisconsin, USA.</title>
        <authorList>
            <person name="Neumann A."/>
        </authorList>
    </citation>
    <scope>NUCLEOTIDE SEQUENCE [LARGE SCALE GENOMIC DNA]</scope>
    <source>
        <strain evidence="2 3">UWS3</strain>
    </source>
</reference>
<name>A0A2M9A7A4_9BACT</name>
<protein>
    <submittedName>
        <fullName evidence="2">Putative transposase/invertase (TIGR01784 family)</fullName>
    </submittedName>
</protein>
<dbReference type="RefSeq" id="WP_100425555.1">
    <property type="nucleotide sequence ID" value="NZ_PGEX01000001.1"/>
</dbReference>
<dbReference type="PANTHER" id="PTHR41317:SF1">
    <property type="entry name" value="PD-(D_E)XK NUCLEASE FAMILY TRANSPOSASE"/>
    <property type="match status" value="1"/>
</dbReference>
<dbReference type="EMBL" id="PGEX01000001">
    <property type="protein sequence ID" value="PJJ41601.1"/>
    <property type="molecule type" value="Genomic_DNA"/>
</dbReference>
<evidence type="ECO:0000256" key="1">
    <source>
        <dbReference type="SAM" id="MobiDB-lite"/>
    </source>
</evidence>
<dbReference type="Pfam" id="PF12784">
    <property type="entry name" value="PDDEXK_2"/>
    <property type="match status" value="1"/>
</dbReference>
<dbReference type="Proteomes" id="UP000231134">
    <property type="component" value="Unassembled WGS sequence"/>
</dbReference>
<dbReference type="PANTHER" id="PTHR41317">
    <property type="entry name" value="PD-(D_E)XK NUCLEASE FAMILY TRANSPOSASE"/>
    <property type="match status" value="1"/>
</dbReference>